<reference evidence="2 3" key="1">
    <citation type="submission" date="2010-04" db="EMBL/GenBank/DDBJ databases">
        <authorList>
            <person name="Qin X."/>
            <person name="Bachman B."/>
            <person name="Battles P."/>
            <person name="Bell A."/>
            <person name="Bess C."/>
            <person name="Bickham C."/>
            <person name="Chaboub L."/>
            <person name="Chen D."/>
            <person name="Coyle M."/>
            <person name="Deiros D.R."/>
            <person name="Dinh H."/>
            <person name="Forbes L."/>
            <person name="Fowler G."/>
            <person name="Francisco L."/>
            <person name="Fu Q."/>
            <person name="Gubbala S."/>
            <person name="Hale W."/>
            <person name="Han Y."/>
            <person name="Hemphill L."/>
            <person name="Highlander S.K."/>
            <person name="Hirani K."/>
            <person name="Hogues M."/>
            <person name="Jackson L."/>
            <person name="Jakkamsetti A."/>
            <person name="Javaid M."/>
            <person name="Jiang H."/>
            <person name="Korchina V."/>
            <person name="Kovar C."/>
            <person name="Lara F."/>
            <person name="Lee S."/>
            <person name="Mata R."/>
            <person name="Mathew T."/>
            <person name="Moen C."/>
            <person name="Morales K."/>
            <person name="Munidasa M."/>
            <person name="Nazareth L."/>
            <person name="Ngo R."/>
            <person name="Nguyen L."/>
            <person name="Okwuonu G."/>
            <person name="Ongeri F."/>
            <person name="Patil S."/>
            <person name="Petrosino J."/>
            <person name="Pham C."/>
            <person name="Pham P."/>
            <person name="Pu L.-L."/>
            <person name="Puazo M."/>
            <person name="Raj R."/>
            <person name="Reid J."/>
            <person name="Rouhana J."/>
            <person name="Saada N."/>
            <person name="Shang Y."/>
            <person name="Simmons D."/>
            <person name="Thornton R."/>
            <person name="Warren J."/>
            <person name="Weissenberger G."/>
            <person name="Zhang J."/>
            <person name="Zhang L."/>
            <person name="Zhou C."/>
            <person name="Zhu D."/>
            <person name="Muzny D."/>
            <person name="Worley K."/>
            <person name="Gibbs R."/>
        </authorList>
    </citation>
    <scope>NUCLEOTIDE SEQUENCE [LARGE SCALE GENOMIC DNA]</scope>
    <source>
        <strain evidence="2 3">ATCC 49957</strain>
    </source>
</reference>
<dbReference type="PANTHER" id="PTHR43685">
    <property type="entry name" value="GLYCOSYLTRANSFERASE"/>
    <property type="match status" value="1"/>
</dbReference>
<dbReference type="EC" id="2.4.-.-" evidence="2"/>
<dbReference type="Pfam" id="PF00535">
    <property type="entry name" value="Glycos_transf_2"/>
    <property type="match status" value="1"/>
</dbReference>
<dbReference type="RefSeq" id="WP_007005279.1">
    <property type="nucleotide sequence ID" value="NZ_GG770781.1"/>
</dbReference>
<dbReference type="Gene3D" id="3.90.550.10">
    <property type="entry name" value="Spore Coat Polysaccharide Biosynthesis Protein SpsA, Chain A"/>
    <property type="match status" value="1"/>
</dbReference>
<dbReference type="InterPro" id="IPR001173">
    <property type="entry name" value="Glyco_trans_2-like"/>
</dbReference>
<dbReference type="Proteomes" id="UP000005324">
    <property type="component" value="Unassembled WGS sequence"/>
</dbReference>
<dbReference type="CDD" id="cd00761">
    <property type="entry name" value="Glyco_tranf_GTA_type"/>
    <property type="match status" value="1"/>
</dbReference>
<dbReference type="EMBL" id="ADVL01000236">
    <property type="protein sequence ID" value="EFH12349.1"/>
    <property type="molecule type" value="Genomic_DNA"/>
</dbReference>
<dbReference type="OrthoDB" id="9790710at2"/>
<sequence length="288" mass="31636">MTPPGQRAAEAGGVRSVAGPELAIIIPVHRQPGLLAEALEDALAQQGAPRHAIIVVDDGCPLPETAAIALSYARRHPGRVVLLRRPNGGLPAARNSGIDFALRAWPDCRALLMLDADNRLRPHFLARAAAALDAAPEQVGWVYPDLDSFGLPQHYALDGEYSAFLHLHENFCDAGSLIARRVFERGLRFDERLREGFEDWEFWLRAGRAGFRGQHLPEAGFLYRKRPESMLAHAERARGAILGGIRLESRAALSARALQRLEAEELPRFALTVAGEAEARRVTDPLHP</sequence>
<evidence type="ECO:0000313" key="2">
    <source>
        <dbReference type="EMBL" id="EFH12349.1"/>
    </source>
</evidence>
<keyword evidence="3" id="KW-1185">Reference proteome</keyword>
<protein>
    <submittedName>
        <fullName evidence="2">Glycosyltransferase, group 2 family protein</fullName>
        <ecNumber evidence="2">2.4.-.-</ecNumber>
    </submittedName>
</protein>
<keyword evidence="2" id="KW-0808">Transferase</keyword>
<proteinExistence type="predicted"/>
<name>D5RK20_9PROT</name>
<evidence type="ECO:0000313" key="3">
    <source>
        <dbReference type="Proteomes" id="UP000005324"/>
    </source>
</evidence>
<dbReference type="AlphaFoldDB" id="D5RK20"/>
<accession>D5RK20</accession>
<keyword evidence="2" id="KW-0328">Glycosyltransferase</keyword>
<dbReference type="InterPro" id="IPR029044">
    <property type="entry name" value="Nucleotide-diphossugar_trans"/>
</dbReference>
<dbReference type="PANTHER" id="PTHR43685:SF2">
    <property type="entry name" value="GLYCOSYLTRANSFERASE 2-LIKE DOMAIN-CONTAINING PROTEIN"/>
    <property type="match status" value="1"/>
</dbReference>
<comment type="caution">
    <text evidence="2">The sequence shown here is derived from an EMBL/GenBank/DDBJ whole genome shotgun (WGS) entry which is preliminary data.</text>
</comment>
<dbReference type="GO" id="GO:0016757">
    <property type="term" value="F:glycosyltransferase activity"/>
    <property type="evidence" value="ECO:0007669"/>
    <property type="project" value="UniProtKB-KW"/>
</dbReference>
<dbReference type="HOGENOM" id="CLU_968120_0_0_5"/>
<dbReference type="InterPro" id="IPR050834">
    <property type="entry name" value="Glycosyltransf_2"/>
</dbReference>
<dbReference type="SUPFAM" id="SSF53448">
    <property type="entry name" value="Nucleotide-diphospho-sugar transferases"/>
    <property type="match status" value="1"/>
</dbReference>
<organism evidence="2 3">
    <name type="scientific">Pseudoroseomonas cervicalis ATCC 49957</name>
    <dbReference type="NCBI Taxonomy" id="525371"/>
    <lineage>
        <taxon>Bacteria</taxon>
        <taxon>Pseudomonadati</taxon>
        <taxon>Pseudomonadota</taxon>
        <taxon>Alphaproteobacteria</taxon>
        <taxon>Acetobacterales</taxon>
        <taxon>Roseomonadaceae</taxon>
        <taxon>Roseomonas</taxon>
    </lineage>
</organism>
<evidence type="ECO:0000259" key="1">
    <source>
        <dbReference type="Pfam" id="PF00535"/>
    </source>
</evidence>
<feature type="domain" description="Glycosyltransferase 2-like" evidence="1">
    <location>
        <begin position="24"/>
        <end position="143"/>
    </location>
</feature>
<feature type="non-terminal residue" evidence="2">
    <location>
        <position position="288"/>
    </location>
</feature>
<gene>
    <name evidence="2" type="ORF">HMPREF0731_1430</name>
</gene>